<feature type="transmembrane region" description="Helical" evidence="6">
    <location>
        <begin position="185"/>
        <end position="204"/>
    </location>
</feature>
<dbReference type="OrthoDB" id="2962993at2759"/>
<feature type="transmembrane region" description="Helical" evidence="6">
    <location>
        <begin position="49"/>
        <end position="71"/>
    </location>
</feature>
<evidence type="ECO:0000256" key="6">
    <source>
        <dbReference type="SAM" id="Phobius"/>
    </source>
</evidence>
<dbReference type="HOGENOM" id="CLU_001265_0_3_1"/>
<evidence type="ECO:0000256" key="4">
    <source>
        <dbReference type="ARBA" id="ARBA00022989"/>
    </source>
</evidence>
<protein>
    <submittedName>
        <fullName evidence="7">Putative mfs transporter protein</fullName>
    </submittedName>
</protein>
<dbReference type="PANTHER" id="PTHR43791:SF91">
    <property type="entry name" value="MAJOR FACILITATOR SUPERFAMILY (MFS) PROFILE DOMAIN-CONTAINING PROTEIN-RELATED"/>
    <property type="match status" value="1"/>
</dbReference>
<keyword evidence="2" id="KW-0813">Transport</keyword>
<keyword evidence="4 6" id="KW-1133">Transmembrane helix</keyword>
<name>M7TDG7_EUTLA</name>
<dbReference type="GO" id="GO:0016020">
    <property type="term" value="C:membrane"/>
    <property type="evidence" value="ECO:0007669"/>
    <property type="project" value="UniProtKB-SubCell"/>
</dbReference>
<sequence>MQITLQYTRKQLGIRLGYLGIGSATAGSVGGLIAYGVGFLDGVAGLRAWRWLMIIEGIPSVLMGIATYFILPSSISRANFLNEEERAQLLSLRRSDAGESQSDEAFHWADAKEGMRDWQIWAFALTSFTQDILLYGLTTFLPTIIRSLGRWSSVESQALTAPVYAVAIGTYLCVAHLSDRSQNRGVYVCGFGVAAAAGYGMLVANRGPAVSYTGCCLAALGQYVQGTLSIAWLAGNVPRYGKRAVASGLQISVGNSAGILVPFLYPNKDAPTYYTGYAVAIAAALVSVSVSAFLSRYYRSVNRARALGKEDWKLEGKTEAEIAGMGDASPRYVYVP</sequence>
<feature type="transmembrane region" description="Helical" evidence="6">
    <location>
        <begin position="120"/>
        <end position="141"/>
    </location>
</feature>
<dbReference type="SUPFAM" id="SSF103473">
    <property type="entry name" value="MFS general substrate transporter"/>
    <property type="match status" value="1"/>
</dbReference>
<evidence type="ECO:0000256" key="5">
    <source>
        <dbReference type="ARBA" id="ARBA00023136"/>
    </source>
</evidence>
<dbReference type="FunFam" id="1.20.1250.20:FF:000013">
    <property type="entry name" value="MFS general substrate transporter"/>
    <property type="match status" value="1"/>
</dbReference>
<keyword evidence="5 6" id="KW-0472">Membrane</keyword>
<feature type="transmembrane region" description="Helical" evidence="6">
    <location>
        <begin position="277"/>
        <end position="295"/>
    </location>
</feature>
<evidence type="ECO:0000256" key="3">
    <source>
        <dbReference type="ARBA" id="ARBA00022692"/>
    </source>
</evidence>
<reference evidence="8" key="1">
    <citation type="journal article" date="2013" name="Genome Announc.">
        <title>Draft genome sequence of the grapevine dieback fungus Eutypa lata UCR-EL1.</title>
        <authorList>
            <person name="Blanco-Ulate B."/>
            <person name="Rolshausen P.E."/>
            <person name="Cantu D."/>
        </authorList>
    </citation>
    <scope>NUCLEOTIDE SEQUENCE [LARGE SCALE GENOMIC DNA]</scope>
    <source>
        <strain evidence="8">UCR-EL1</strain>
    </source>
</reference>
<proteinExistence type="predicted"/>
<accession>M7TDG7</accession>
<evidence type="ECO:0000256" key="2">
    <source>
        <dbReference type="ARBA" id="ARBA00022448"/>
    </source>
</evidence>
<dbReference type="eggNOG" id="KOG2533">
    <property type="taxonomic scope" value="Eukaryota"/>
</dbReference>
<evidence type="ECO:0000313" key="8">
    <source>
        <dbReference type="Proteomes" id="UP000012174"/>
    </source>
</evidence>
<dbReference type="Gene3D" id="1.20.1250.20">
    <property type="entry name" value="MFS general substrate transporter like domains"/>
    <property type="match status" value="1"/>
</dbReference>
<dbReference type="Pfam" id="PF07690">
    <property type="entry name" value="MFS_1"/>
    <property type="match status" value="1"/>
</dbReference>
<evidence type="ECO:0000256" key="1">
    <source>
        <dbReference type="ARBA" id="ARBA00004141"/>
    </source>
</evidence>
<comment type="subcellular location">
    <subcellularLocation>
        <location evidence="1">Membrane</location>
        <topology evidence="1">Multi-pass membrane protein</topology>
    </subcellularLocation>
</comment>
<dbReference type="GO" id="GO:0022857">
    <property type="term" value="F:transmembrane transporter activity"/>
    <property type="evidence" value="ECO:0007669"/>
    <property type="project" value="InterPro"/>
</dbReference>
<feature type="transmembrane region" description="Helical" evidence="6">
    <location>
        <begin position="161"/>
        <end position="178"/>
    </location>
</feature>
<keyword evidence="3 6" id="KW-0812">Transmembrane</keyword>
<dbReference type="KEGG" id="ela:UCREL1_5034"/>
<dbReference type="Proteomes" id="UP000012174">
    <property type="component" value="Unassembled WGS sequence"/>
</dbReference>
<dbReference type="OMA" id="QRGLFCI"/>
<dbReference type="EMBL" id="KB706323">
    <property type="protein sequence ID" value="EMR67956.1"/>
    <property type="molecule type" value="Genomic_DNA"/>
</dbReference>
<keyword evidence="8" id="KW-1185">Reference proteome</keyword>
<gene>
    <name evidence="7" type="ORF">UCREL1_5034</name>
</gene>
<dbReference type="InterPro" id="IPR011701">
    <property type="entry name" value="MFS"/>
</dbReference>
<feature type="transmembrane region" description="Helical" evidence="6">
    <location>
        <begin position="12"/>
        <end position="37"/>
    </location>
</feature>
<dbReference type="PANTHER" id="PTHR43791">
    <property type="entry name" value="PERMEASE-RELATED"/>
    <property type="match status" value="1"/>
</dbReference>
<organism evidence="7 8">
    <name type="scientific">Eutypa lata (strain UCR-EL1)</name>
    <name type="common">Grapevine dieback disease fungus</name>
    <name type="synonym">Eutypa armeniacae</name>
    <dbReference type="NCBI Taxonomy" id="1287681"/>
    <lineage>
        <taxon>Eukaryota</taxon>
        <taxon>Fungi</taxon>
        <taxon>Dikarya</taxon>
        <taxon>Ascomycota</taxon>
        <taxon>Pezizomycotina</taxon>
        <taxon>Sordariomycetes</taxon>
        <taxon>Xylariomycetidae</taxon>
        <taxon>Xylariales</taxon>
        <taxon>Diatrypaceae</taxon>
        <taxon>Eutypa</taxon>
    </lineage>
</organism>
<evidence type="ECO:0000313" key="7">
    <source>
        <dbReference type="EMBL" id="EMR67956.1"/>
    </source>
</evidence>
<dbReference type="InterPro" id="IPR036259">
    <property type="entry name" value="MFS_trans_sf"/>
</dbReference>
<dbReference type="AlphaFoldDB" id="M7TDG7"/>